<organism evidence="2 3">
    <name type="scientific">Paxillus rubicundulus Ve08.2h10</name>
    <dbReference type="NCBI Taxonomy" id="930991"/>
    <lineage>
        <taxon>Eukaryota</taxon>
        <taxon>Fungi</taxon>
        <taxon>Dikarya</taxon>
        <taxon>Basidiomycota</taxon>
        <taxon>Agaricomycotina</taxon>
        <taxon>Agaricomycetes</taxon>
        <taxon>Agaricomycetidae</taxon>
        <taxon>Boletales</taxon>
        <taxon>Paxilineae</taxon>
        <taxon>Paxillaceae</taxon>
        <taxon>Paxillus</taxon>
    </lineage>
</organism>
<sequence length="69" mass="7822">MSPSSYHIFQTLLFTFYLLLIPEFWISLISKGRTPVLIGTHQQGLYHANVILESSVEVAHATVDINLLH</sequence>
<reference evidence="2 3" key="1">
    <citation type="submission" date="2014-04" db="EMBL/GenBank/DDBJ databases">
        <authorList>
            <consortium name="DOE Joint Genome Institute"/>
            <person name="Kuo A."/>
            <person name="Kohler A."/>
            <person name="Jargeat P."/>
            <person name="Nagy L.G."/>
            <person name="Floudas D."/>
            <person name="Copeland A."/>
            <person name="Barry K.W."/>
            <person name="Cichocki N."/>
            <person name="Veneault-Fourrey C."/>
            <person name="LaButti K."/>
            <person name="Lindquist E.A."/>
            <person name="Lipzen A."/>
            <person name="Lundell T."/>
            <person name="Morin E."/>
            <person name="Murat C."/>
            <person name="Sun H."/>
            <person name="Tunlid A."/>
            <person name="Henrissat B."/>
            <person name="Grigoriev I.V."/>
            <person name="Hibbett D.S."/>
            <person name="Martin F."/>
            <person name="Nordberg H.P."/>
            <person name="Cantor M.N."/>
            <person name="Hua S.X."/>
        </authorList>
    </citation>
    <scope>NUCLEOTIDE SEQUENCE [LARGE SCALE GENOMIC DNA]</scope>
    <source>
        <strain evidence="2 3">Ve08.2h10</strain>
    </source>
</reference>
<evidence type="ECO:0000256" key="1">
    <source>
        <dbReference type="SAM" id="Phobius"/>
    </source>
</evidence>
<dbReference type="Proteomes" id="UP000054538">
    <property type="component" value="Unassembled WGS sequence"/>
</dbReference>
<dbReference type="AlphaFoldDB" id="A0A0D0D021"/>
<dbReference type="InParanoid" id="A0A0D0D021"/>
<keyword evidence="1" id="KW-0812">Transmembrane</keyword>
<name>A0A0D0D021_9AGAM</name>
<dbReference type="HOGENOM" id="CLU_2776681_0_0_1"/>
<proteinExistence type="predicted"/>
<accession>A0A0D0D021</accession>
<evidence type="ECO:0000313" key="3">
    <source>
        <dbReference type="Proteomes" id="UP000054538"/>
    </source>
</evidence>
<reference evidence="3" key="2">
    <citation type="submission" date="2015-01" db="EMBL/GenBank/DDBJ databases">
        <title>Evolutionary Origins and Diversification of the Mycorrhizal Mutualists.</title>
        <authorList>
            <consortium name="DOE Joint Genome Institute"/>
            <consortium name="Mycorrhizal Genomics Consortium"/>
            <person name="Kohler A."/>
            <person name="Kuo A."/>
            <person name="Nagy L.G."/>
            <person name="Floudas D."/>
            <person name="Copeland A."/>
            <person name="Barry K.W."/>
            <person name="Cichocki N."/>
            <person name="Veneault-Fourrey C."/>
            <person name="LaButti K."/>
            <person name="Lindquist E.A."/>
            <person name="Lipzen A."/>
            <person name="Lundell T."/>
            <person name="Morin E."/>
            <person name="Murat C."/>
            <person name="Riley R."/>
            <person name="Ohm R."/>
            <person name="Sun H."/>
            <person name="Tunlid A."/>
            <person name="Henrissat B."/>
            <person name="Grigoriev I.V."/>
            <person name="Hibbett D.S."/>
            <person name="Martin F."/>
        </authorList>
    </citation>
    <scope>NUCLEOTIDE SEQUENCE [LARGE SCALE GENOMIC DNA]</scope>
    <source>
        <strain evidence="3">Ve08.2h10</strain>
    </source>
</reference>
<keyword evidence="1" id="KW-0472">Membrane</keyword>
<keyword evidence="1" id="KW-1133">Transmembrane helix</keyword>
<evidence type="ECO:0000313" key="2">
    <source>
        <dbReference type="EMBL" id="KIK76871.1"/>
    </source>
</evidence>
<keyword evidence="3" id="KW-1185">Reference proteome</keyword>
<feature type="transmembrane region" description="Helical" evidence="1">
    <location>
        <begin position="6"/>
        <end position="26"/>
    </location>
</feature>
<gene>
    <name evidence="2" type="ORF">PAXRUDRAFT_17887</name>
</gene>
<protein>
    <submittedName>
        <fullName evidence="2">Uncharacterized protein</fullName>
    </submittedName>
</protein>
<dbReference type="EMBL" id="KN827255">
    <property type="protein sequence ID" value="KIK76871.1"/>
    <property type="molecule type" value="Genomic_DNA"/>
</dbReference>